<dbReference type="HOGENOM" id="CLU_1383800_0_0_1"/>
<reference evidence="2" key="1">
    <citation type="submission" date="2009-02" db="EMBL/GenBank/DDBJ databases">
        <title>The Genome Sequence of Ajellomyces capsulatus strain G186AR.</title>
        <authorList>
            <consortium name="The Broad Institute Genome Sequencing Platform"/>
            <person name="Champion M."/>
            <person name="Cuomo C."/>
            <person name="Ma L.-J."/>
            <person name="Henn M.R."/>
            <person name="Sil A."/>
            <person name="Goldman B."/>
            <person name="Young S.K."/>
            <person name="Kodira C.D."/>
            <person name="Zeng Q."/>
            <person name="Koehrsen M."/>
            <person name="Alvarado L."/>
            <person name="Berlin A."/>
            <person name="Borenstein D."/>
            <person name="Chen Z."/>
            <person name="Engels R."/>
            <person name="Freedman E."/>
            <person name="Gellesch M."/>
            <person name="Goldberg J."/>
            <person name="Griggs A."/>
            <person name="Gujja S."/>
            <person name="Heiman D."/>
            <person name="Hepburn T."/>
            <person name="Howarth C."/>
            <person name="Jen D."/>
            <person name="Larson L."/>
            <person name="Lewis B."/>
            <person name="Mehta T."/>
            <person name="Park D."/>
            <person name="Pearson M."/>
            <person name="Roberts A."/>
            <person name="Saif S."/>
            <person name="Shea T."/>
            <person name="Shenoy N."/>
            <person name="Sisk P."/>
            <person name="Stolte C."/>
            <person name="Sykes S."/>
            <person name="Walk T."/>
            <person name="White J."/>
            <person name="Yandava C."/>
            <person name="Klein B."/>
            <person name="McEwen J.G."/>
            <person name="Puccia R."/>
            <person name="Goldman G.H."/>
            <person name="Felipe M.S."/>
            <person name="Nino-Vega G."/>
            <person name="San-Blas G."/>
            <person name="Taylor J."/>
            <person name="Mendoza L."/>
            <person name="Galagan J."/>
            <person name="Nusbaum C."/>
            <person name="Birren B."/>
        </authorList>
    </citation>
    <scope>NUCLEOTIDE SEQUENCE</scope>
    <source>
        <strain evidence="2">G186AR</strain>
    </source>
</reference>
<dbReference type="GeneID" id="69040249"/>
<feature type="compositionally biased region" description="Basic and acidic residues" evidence="1">
    <location>
        <begin position="1"/>
        <end position="10"/>
    </location>
</feature>
<organism evidence="2 3">
    <name type="scientific">Ajellomyces capsulatus (strain G186AR / H82 / ATCC MYA-2454 / RMSCC 2432)</name>
    <name type="common">Darling's disease fungus</name>
    <name type="synonym">Histoplasma capsulatum</name>
    <dbReference type="NCBI Taxonomy" id="447093"/>
    <lineage>
        <taxon>Eukaryota</taxon>
        <taxon>Fungi</taxon>
        <taxon>Dikarya</taxon>
        <taxon>Ascomycota</taxon>
        <taxon>Pezizomycotina</taxon>
        <taxon>Eurotiomycetes</taxon>
        <taxon>Eurotiomycetidae</taxon>
        <taxon>Onygenales</taxon>
        <taxon>Ajellomycetaceae</taxon>
        <taxon>Histoplasma</taxon>
    </lineage>
</organism>
<dbReference type="STRING" id="447093.C0NVQ3"/>
<keyword evidence="3" id="KW-1185">Reference proteome</keyword>
<dbReference type="EMBL" id="GG663373">
    <property type="protein sequence ID" value="EEH04592.1"/>
    <property type="molecule type" value="Genomic_DNA"/>
</dbReference>
<protein>
    <submittedName>
        <fullName evidence="2">Uncharacterized protein</fullName>
    </submittedName>
</protein>
<sequence length="197" mass="22401">MNRPMQRDISHYLLQTSTSKKRQNGLETRDHVVDQASSRSTRRDFFKKIPPHRPAQERKLATNSFAHFSVTLARRQVMLLWNSSKGQHPRYSNSTFWKCVIPPSSGYFMAVSGKSPFCMVFSGTPPKSTLSINGSFDSEAALSEAMTLKSLEAADLPTVRKADFYHRSLSHIIFETMLRNLCVGDFQRKNITINQIA</sequence>
<proteinExistence type="predicted"/>
<evidence type="ECO:0000256" key="1">
    <source>
        <dbReference type="SAM" id="MobiDB-lite"/>
    </source>
</evidence>
<dbReference type="InParanoid" id="C0NVQ3"/>
<accession>C0NVQ3</accession>
<dbReference type="AlphaFoldDB" id="C0NVQ3"/>
<feature type="region of interest" description="Disordered" evidence="1">
    <location>
        <begin position="1"/>
        <end position="43"/>
    </location>
</feature>
<evidence type="ECO:0000313" key="3">
    <source>
        <dbReference type="Proteomes" id="UP000001631"/>
    </source>
</evidence>
<dbReference type="RefSeq" id="XP_045285073.1">
    <property type="nucleotide sequence ID" value="XM_045434282.1"/>
</dbReference>
<name>C0NVQ3_AJECG</name>
<dbReference type="Proteomes" id="UP000001631">
    <property type="component" value="Unassembled WGS sequence"/>
</dbReference>
<gene>
    <name evidence="2" type="ORF">HCBG_07233</name>
</gene>
<evidence type="ECO:0000313" key="2">
    <source>
        <dbReference type="EMBL" id="EEH04592.1"/>
    </source>
</evidence>